<dbReference type="STRING" id="6412.T1EJZ7"/>
<evidence type="ECO:0000313" key="6">
    <source>
        <dbReference type="EnsemblMetazoa" id="HelroP147387"/>
    </source>
</evidence>
<dbReference type="InterPro" id="IPR000859">
    <property type="entry name" value="CUB_dom"/>
</dbReference>
<accession>T1EJZ7</accession>
<dbReference type="InterPro" id="IPR035914">
    <property type="entry name" value="Sperma_CUB_dom_sf"/>
</dbReference>
<keyword evidence="1" id="KW-0677">Repeat</keyword>
<dbReference type="Proteomes" id="UP000015101">
    <property type="component" value="Unassembled WGS sequence"/>
</dbReference>
<evidence type="ECO:0000256" key="3">
    <source>
        <dbReference type="PROSITE-ProRule" id="PRU00059"/>
    </source>
</evidence>
<dbReference type="PANTHER" id="PTHR24251">
    <property type="entry name" value="OVOCHYMASE-RELATED"/>
    <property type="match status" value="1"/>
</dbReference>
<keyword evidence="2" id="KW-1015">Disulfide bond</keyword>
<dbReference type="OMA" id="PADHNIG"/>
<dbReference type="PANTHER" id="PTHR24251:SF37">
    <property type="entry name" value="CUB DOMAIN-CONTAINING PROTEIN"/>
    <property type="match status" value="1"/>
</dbReference>
<dbReference type="InParanoid" id="T1EJZ7"/>
<dbReference type="KEGG" id="hro:HELRODRAFT_147387"/>
<dbReference type="OrthoDB" id="5975444at2759"/>
<dbReference type="EMBL" id="AMQM01002142">
    <property type="status" value="NOT_ANNOTATED_CDS"/>
    <property type="molecule type" value="Genomic_DNA"/>
</dbReference>
<dbReference type="CDD" id="cd00041">
    <property type="entry name" value="CUB"/>
    <property type="match status" value="1"/>
</dbReference>
<evidence type="ECO:0000256" key="1">
    <source>
        <dbReference type="ARBA" id="ARBA00022737"/>
    </source>
</evidence>
<reference evidence="5 7" key="2">
    <citation type="journal article" date="2013" name="Nature">
        <title>Insights into bilaterian evolution from three spiralian genomes.</title>
        <authorList>
            <person name="Simakov O."/>
            <person name="Marletaz F."/>
            <person name="Cho S.J."/>
            <person name="Edsinger-Gonzales E."/>
            <person name="Havlak P."/>
            <person name="Hellsten U."/>
            <person name="Kuo D.H."/>
            <person name="Larsson T."/>
            <person name="Lv J."/>
            <person name="Arendt D."/>
            <person name="Savage R."/>
            <person name="Osoegawa K."/>
            <person name="de Jong P."/>
            <person name="Grimwood J."/>
            <person name="Chapman J.A."/>
            <person name="Shapiro H."/>
            <person name="Aerts A."/>
            <person name="Otillar R.P."/>
            <person name="Terry A.Y."/>
            <person name="Boore J.L."/>
            <person name="Grigoriev I.V."/>
            <person name="Lindberg D.R."/>
            <person name="Seaver E.C."/>
            <person name="Weisblat D.A."/>
            <person name="Putnam N.H."/>
            <person name="Rokhsar D.S."/>
        </authorList>
    </citation>
    <scope>NUCLEOTIDE SEQUENCE</scope>
</reference>
<evidence type="ECO:0000259" key="4">
    <source>
        <dbReference type="PROSITE" id="PS01180"/>
    </source>
</evidence>
<evidence type="ECO:0000313" key="5">
    <source>
        <dbReference type="EMBL" id="ESN91620.1"/>
    </source>
</evidence>
<proteinExistence type="predicted"/>
<reference evidence="7" key="1">
    <citation type="submission" date="2012-12" db="EMBL/GenBank/DDBJ databases">
        <authorList>
            <person name="Hellsten U."/>
            <person name="Grimwood J."/>
            <person name="Chapman J.A."/>
            <person name="Shapiro H."/>
            <person name="Aerts A."/>
            <person name="Otillar R.P."/>
            <person name="Terry A.Y."/>
            <person name="Boore J.L."/>
            <person name="Simakov O."/>
            <person name="Marletaz F."/>
            <person name="Cho S.-J."/>
            <person name="Edsinger-Gonzales E."/>
            <person name="Havlak P."/>
            <person name="Kuo D.-H."/>
            <person name="Larsson T."/>
            <person name="Lv J."/>
            <person name="Arendt D."/>
            <person name="Savage R."/>
            <person name="Osoegawa K."/>
            <person name="de Jong P."/>
            <person name="Lindberg D.R."/>
            <person name="Seaver E.C."/>
            <person name="Weisblat D.A."/>
            <person name="Putnam N.H."/>
            <person name="Grigoriev I.V."/>
            <person name="Rokhsar D.S."/>
        </authorList>
    </citation>
    <scope>NUCLEOTIDE SEQUENCE</scope>
</reference>
<dbReference type="EnsemblMetazoa" id="HelroT147387">
    <property type="protein sequence ID" value="HelroP147387"/>
    <property type="gene ID" value="HelroG147387"/>
</dbReference>
<dbReference type="HOGENOM" id="CLU_103588_4_2_1"/>
<feature type="domain" description="CUB" evidence="4">
    <location>
        <begin position="1"/>
        <end position="98"/>
    </location>
</feature>
<dbReference type="SMART" id="SM00042">
    <property type="entry name" value="CUB"/>
    <property type="match status" value="1"/>
</dbReference>
<gene>
    <name evidence="6" type="primary">20196897</name>
    <name evidence="5" type="ORF">HELRODRAFT_147387</name>
</gene>
<evidence type="ECO:0000313" key="7">
    <source>
        <dbReference type="Proteomes" id="UP000015101"/>
    </source>
</evidence>
<dbReference type="GeneID" id="20196897"/>
<dbReference type="FunFam" id="2.60.120.290:FF:000013">
    <property type="entry name" value="Membrane frizzled-related protein"/>
    <property type="match status" value="1"/>
</dbReference>
<keyword evidence="7" id="KW-1185">Reference proteome</keyword>
<dbReference type="eggNOG" id="KOG3714">
    <property type="taxonomic scope" value="Eukaryota"/>
</dbReference>
<dbReference type="PROSITE" id="PS01180">
    <property type="entry name" value="CUB"/>
    <property type="match status" value="1"/>
</dbReference>
<dbReference type="Gene3D" id="2.60.120.290">
    <property type="entry name" value="Spermadhesin, CUB domain"/>
    <property type="match status" value="1"/>
</dbReference>
<dbReference type="EMBL" id="KB097700">
    <property type="protein sequence ID" value="ESN91620.1"/>
    <property type="molecule type" value="Genomic_DNA"/>
</dbReference>
<organism evidence="6 7">
    <name type="scientific">Helobdella robusta</name>
    <name type="common">Californian leech</name>
    <dbReference type="NCBI Taxonomy" id="6412"/>
    <lineage>
        <taxon>Eukaryota</taxon>
        <taxon>Metazoa</taxon>
        <taxon>Spiralia</taxon>
        <taxon>Lophotrochozoa</taxon>
        <taxon>Annelida</taxon>
        <taxon>Clitellata</taxon>
        <taxon>Hirudinea</taxon>
        <taxon>Rhynchobdellida</taxon>
        <taxon>Glossiphoniidae</taxon>
        <taxon>Helobdella</taxon>
    </lineage>
</organism>
<dbReference type="RefSeq" id="XP_009030448.1">
    <property type="nucleotide sequence ID" value="XM_009032200.1"/>
</dbReference>
<dbReference type="SUPFAM" id="SSF49854">
    <property type="entry name" value="Spermadhesin, CUB domain"/>
    <property type="match status" value="1"/>
</dbReference>
<comment type="caution">
    <text evidence="3">Lacks conserved residue(s) required for the propagation of feature annotation.</text>
</comment>
<name>T1EJZ7_HELRO</name>
<reference evidence="6" key="3">
    <citation type="submission" date="2015-06" db="UniProtKB">
        <authorList>
            <consortium name="EnsemblMetazoa"/>
        </authorList>
    </citation>
    <scope>IDENTIFICATION</scope>
</reference>
<evidence type="ECO:0000256" key="2">
    <source>
        <dbReference type="ARBA" id="ARBA00023157"/>
    </source>
</evidence>
<dbReference type="AlphaFoldDB" id="T1EJZ7"/>
<sequence length="98" mass="10826">GVITSPNYPNNYPNKLDCKFSIEAPDGATITITFQEFSIEAESDCSFDRLEFIDPLSDNTKLYCGSTLPPPVISKGNKVSFLFSTDSNVNNGNFKITY</sequence>
<protein>
    <recommendedName>
        <fullName evidence="4">CUB domain-containing protein</fullName>
    </recommendedName>
</protein>
<dbReference type="CTD" id="20196897"/>
<dbReference type="Pfam" id="PF00431">
    <property type="entry name" value="CUB"/>
    <property type="match status" value="1"/>
</dbReference>